<evidence type="ECO:0000256" key="4">
    <source>
        <dbReference type="SAM" id="MobiDB-lite"/>
    </source>
</evidence>
<feature type="repeat" description="ANK" evidence="3">
    <location>
        <begin position="226"/>
        <end position="258"/>
    </location>
</feature>
<organism evidence="5 6">
    <name type="scientific">Opisthorchis viverrini</name>
    <name type="common">Southeast Asian liver fluke</name>
    <dbReference type="NCBI Taxonomy" id="6198"/>
    <lineage>
        <taxon>Eukaryota</taxon>
        <taxon>Metazoa</taxon>
        <taxon>Spiralia</taxon>
        <taxon>Lophotrochozoa</taxon>
        <taxon>Platyhelminthes</taxon>
        <taxon>Trematoda</taxon>
        <taxon>Digenea</taxon>
        <taxon>Opisthorchiida</taxon>
        <taxon>Opisthorchiata</taxon>
        <taxon>Opisthorchiidae</taxon>
        <taxon>Opisthorchis</taxon>
    </lineage>
</organism>
<evidence type="ECO:0000256" key="2">
    <source>
        <dbReference type="ARBA" id="ARBA00023043"/>
    </source>
</evidence>
<keyword evidence="6" id="KW-1185">Reference proteome</keyword>
<dbReference type="SMART" id="SM00248">
    <property type="entry name" value="ANK"/>
    <property type="match status" value="7"/>
</dbReference>
<dbReference type="GeneID" id="20321289"/>
<name>A0A074ZE29_OPIVI</name>
<dbReference type="Gene3D" id="1.25.40.20">
    <property type="entry name" value="Ankyrin repeat-containing domain"/>
    <property type="match status" value="2"/>
</dbReference>
<feature type="compositionally biased region" description="Acidic residues" evidence="4">
    <location>
        <begin position="326"/>
        <end position="335"/>
    </location>
</feature>
<dbReference type="Proteomes" id="UP000054324">
    <property type="component" value="Unassembled WGS sequence"/>
</dbReference>
<dbReference type="EMBL" id="KL596777">
    <property type="protein sequence ID" value="KER25428.1"/>
    <property type="molecule type" value="Genomic_DNA"/>
</dbReference>
<evidence type="ECO:0000313" key="5">
    <source>
        <dbReference type="EMBL" id="KER25428.1"/>
    </source>
</evidence>
<dbReference type="SUPFAM" id="SSF48403">
    <property type="entry name" value="Ankyrin repeat"/>
    <property type="match status" value="1"/>
</dbReference>
<dbReference type="PROSITE" id="PS50297">
    <property type="entry name" value="ANK_REP_REGION"/>
    <property type="match status" value="4"/>
</dbReference>
<gene>
    <name evidence="5" type="ORF">T265_07110</name>
</gene>
<feature type="repeat" description="ANK" evidence="3">
    <location>
        <begin position="259"/>
        <end position="291"/>
    </location>
</feature>
<evidence type="ECO:0000256" key="3">
    <source>
        <dbReference type="PROSITE-ProRule" id="PRU00023"/>
    </source>
</evidence>
<feature type="repeat" description="ANK" evidence="3">
    <location>
        <begin position="122"/>
        <end position="154"/>
    </location>
</feature>
<dbReference type="STRING" id="6198.A0A074ZE29"/>
<dbReference type="CTD" id="20321289"/>
<reference evidence="5 6" key="1">
    <citation type="submission" date="2013-11" db="EMBL/GenBank/DDBJ databases">
        <title>Opisthorchis viverrini - life in the bile duct.</title>
        <authorList>
            <person name="Young N.D."/>
            <person name="Nagarajan N."/>
            <person name="Lin S.J."/>
            <person name="Korhonen P.K."/>
            <person name="Jex A.R."/>
            <person name="Hall R.S."/>
            <person name="Safavi-Hemami H."/>
            <person name="Kaewkong W."/>
            <person name="Bertrand D."/>
            <person name="Gao S."/>
            <person name="Seet Q."/>
            <person name="Wongkham S."/>
            <person name="Teh B.T."/>
            <person name="Wongkham C."/>
            <person name="Intapan P.M."/>
            <person name="Maleewong W."/>
            <person name="Yang X."/>
            <person name="Hu M."/>
            <person name="Wang Z."/>
            <person name="Hofmann A."/>
            <person name="Sternberg P.W."/>
            <person name="Tan P."/>
            <person name="Wang J."/>
            <person name="Gasser R.B."/>
        </authorList>
    </citation>
    <scope>NUCLEOTIDE SEQUENCE [LARGE SCALE GENOMIC DNA]</scope>
</reference>
<proteinExistence type="predicted"/>
<dbReference type="RefSeq" id="XP_009170817.1">
    <property type="nucleotide sequence ID" value="XM_009172553.1"/>
</dbReference>
<dbReference type="AlphaFoldDB" id="A0A074ZE29"/>
<evidence type="ECO:0000256" key="1">
    <source>
        <dbReference type="ARBA" id="ARBA00022737"/>
    </source>
</evidence>
<keyword evidence="1" id="KW-0677">Repeat</keyword>
<dbReference type="Pfam" id="PF12796">
    <property type="entry name" value="Ank_2"/>
    <property type="match status" value="3"/>
</dbReference>
<dbReference type="InterPro" id="IPR036770">
    <property type="entry name" value="Ankyrin_rpt-contain_sf"/>
</dbReference>
<keyword evidence="2 3" id="KW-0040">ANK repeat</keyword>
<dbReference type="OrthoDB" id="194358at2759"/>
<dbReference type="PROSITE" id="PS50088">
    <property type="entry name" value="ANK_REPEAT"/>
    <property type="match status" value="4"/>
</dbReference>
<feature type="region of interest" description="Disordered" evidence="4">
    <location>
        <begin position="320"/>
        <end position="349"/>
    </location>
</feature>
<sequence>MLSSFTRSKSRQERLWDACSYGRELTASKLIAEGANPNWRSHVVIFILCIRQTFFQYECYPIHIASQGKASILKMLLDAGCQVDSLDAHGNTAIHHAAMSGHADNVLMLLDAGAMVDPFNENNWTPLHNAAYWNHASVSKVLLSRGANPFKMNKDGRNPLHELCRSKSRDAVGLVDNLDAILDAMTSWDQDRESNRDQLNGSYTPHTPENVINIRCECKNDWDFEADFTPLLFACYHGHLALVQTLLERGADITVTAQNGWTPLHWAAQRCHADIVEVLLEHGASRSVEDLRGDMPCDVTNDIGLRECLVPEPVYPNIVSNGYATTDEEDDDDQATDGHKNNANDQRVSKVGLPVEETIELSILWQANSTLKPALTSSLLMRKRLPNSEWRKQRGG</sequence>
<dbReference type="KEGG" id="ovi:T265_07110"/>
<dbReference type="PRINTS" id="PR01415">
    <property type="entry name" value="ANKYRIN"/>
</dbReference>
<evidence type="ECO:0000313" key="6">
    <source>
        <dbReference type="Proteomes" id="UP000054324"/>
    </source>
</evidence>
<dbReference type="InterPro" id="IPR002110">
    <property type="entry name" value="Ankyrin_rpt"/>
</dbReference>
<feature type="repeat" description="ANK" evidence="3">
    <location>
        <begin position="89"/>
        <end position="121"/>
    </location>
</feature>
<protein>
    <submittedName>
        <fullName evidence="5">Uncharacterized protein</fullName>
    </submittedName>
</protein>
<dbReference type="PANTHER" id="PTHR24171">
    <property type="entry name" value="ANKYRIN REPEAT DOMAIN-CONTAINING PROTEIN 39-RELATED"/>
    <property type="match status" value="1"/>
</dbReference>
<accession>A0A074ZE29</accession>